<dbReference type="AlphaFoldDB" id="A0A923I440"/>
<dbReference type="SMART" id="SM01321">
    <property type="entry name" value="Y1_Tnp"/>
    <property type="match status" value="1"/>
</dbReference>
<proteinExistence type="predicted"/>
<evidence type="ECO:0000259" key="1">
    <source>
        <dbReference type="SMART" id="SM01321"/>
    </source>
</evidence>
<dbReference type="OrthoDB" id="9788881at2"/>
<dbReference type="PANTHER" id="PTHR34322:SF2">
    <property type="entry name" value="TRANSPOSASE IS200-LIKE DOMAIN-CONTAINING PROTEIN"/>
    <property type="match status" value="1"/>
</dbReference>
<dbReference type="GO" id="GO:0004803">
    <property type="term" value="F:transposase activity"/>
    <property type="evidence" value="ECO:0007669"/>
    <property type="project" value="InterPro"/>
</dbReference>
<dbReference type="SUPFAM" id="SSF143422">
    <property type="entry name" value="Transposase IS200-like"/>
    <property type="match status" value="1"/>
</dbReference>
<dbReference type="NCBIfam" id="NF047646">
    <property type="entry name" value="REP_Tyr_transpos"/>
    <property type="match status" value="1"/>
</dbReference>
<name>A0A923I440_9FIRM</name>
<dbReference type="GO" id="GO:0006313">
    <property type="term" value="P:DNA transposition"/>
    <property type="evidence" value="ECO:0007669"/>
    <property type="project" value="InterPro"/>
</dbReference>
<evidence type="ECO:0000313" key="3">
    <source>
        <dbReference type="Proteomes" id="UP000616595"/>
    </source>
</evidence>
<dbReference type="InterPro" id="IPR036515">
    <property type="entry name" value="Transposase_17_sf"/>
</dbReference>
<reference evidence="2" key="1">
    <citation type="submission" date="2019-10" db="EMBL/GenBank/DDBJ databases">
        <authorList>
            <person name="Ross D.E."/>
            <person name="Gulliver D."/>
        </authorList>
    </citation>
    <scope>NUCLEOTIDE SEQUENCE</scope>
    <source>
        <strain evidence="2">DER-2019</strain>
    </source>
</reference>
<accession>A0A923I440</accession>
<dbReference type="RefSeq" id="WP_148567249.1">
    <property type="nucleotide sequence ID" value="NZ_RXYA01000008.1"/>
</dbReference>
<dbReference type="GO" id="GO:0003677">
    <property type="term" value="F:DNA binding"/>
    <property type="evidence" value="ECO:0007669"/>
    <property type="project" value="InterPro"/>
</dbReference>
<dbReference type="PANTHER" id="PTHR34322">
    <property type="entry name" value="TRANSPOSASE, Y1_TNP DOMAIN-CONTAINING"/>
    <property type="match status" value="1"/>
</dbReference>
<gene>
    <name evidence="2" type="ORF">GH810_14845</name>
</gene>
<dbReference type="Proteomes" id="UP000616595">
    <property type="component" value="Unassembled WGS sequence"/>
</dbReference>
<organism evidence="2 3">
    <name type="scientific">Acetobacterium paludosum</name>
    <dbReference type="NCBI Taxonomy" id="52693"/>
    <lineage>
        <taxon>Bacteria</taxon>
        <taxon>Bacillati</taxon>
        <taxon>Bacillota</taxon>
        <taxon>Clostridia</taxon>
        <taxon>Eubacteriales</taxon>
        <taxon>Eubacteriaceae</taxon>
        <taxon>Acetobacterium</taxon>
    </lineage>
</organism>
<reference evidence="2" key="2">
    <citation type="submission" date="2020-10" db="EMBL/GenBank/DDBJ databases">
        <title>Comparative genomics of the Acetobacterium genus.</title>
        <authorList>
            <person name="Marshall C."/>
            <person name="May H."/>
            <person name="Norman S."/>
        </authorList>
    </citation>
    <scope>NUCLEOTIDE SEQUENCE</scope>
    <source>
        <strain evidence="2">DER-2019</strain>
    </source>
</reference>
<sequence length="253" mass="29316">MARQARKKSTTGIYHVMLKGLDGRNIFLDDTDRSIFMEKLNKARETGGFQLYAYCLMDNHVHLLIKEGEELGTSIKRMTVGYVQLHNNKYGRTGHLFQNRFNSEAVEDDQYLMTVIRYIHRNPLKAGMVSRLKEYSWSSYQQIIQAYQGNSSIIDMGIIKDYFPTAADFIRFSEEENQDECLEINLKTRCSDEQLTVLLSKNPEYRNLGELSVDKRNQLIRQIQQETGGSIRQLSRVLGLGKMMVELALKRRA</sequence>
<comment type="caution">
    <text evidence="2">The sequence shown here is derived from an EMBL/GenBank/DDBJ whole genome shotgun (WGS) entry which is preliminary data.</text>
</comment>
<dbReference type="InterPro" id="IPR002686">
    <property type="entry name" value="Transposase_17"/>
</dbReference>
<dbReference type="Pfam" id="PF01797">
    <property type="entry name" value="Y1_Tnp"/>
    <property type="match status" value="1"/>
</dbReference>
<dbReference type="Gene3D" id="3.30.70.1290">
    <property type="entry name" value="Transposase IS200-like"/>
    <property type="match status" value="1"/>
</dbReference>
<feature type="domain" description="Transposase IS200-like" evidence="1">
    <location>
        <begin position="9"/>
        <end position="122"/>
    </location>
</feature>
<keyword evidence="3" id="KW-1185">Reference proteome</keyword>
<evidence type="ECO:0000313" key="2">
    <source>
        <dbReference type="EMBL" id="MBC3889588.1"/>
    </source>
</evidence>
<protein>
    <submittedName>
        <fullName evidence="2">Transposase</fullName>
    </submittedName>
</protein>
<dbReference type="EMBL" id="WJBD01000021">
    <property type="protein sequence ID" value="MBC3889588.1"/>
    <property type="molecule type" value="Genomic_DNA"/>
</dbReference>